<accession>A0A9D9IT39</accession>
<evidence type="ECO:0008006" key="4">
    <source>
        <dbReference type="Google" id="ProtNLM"/>
    </source>
</evidence>
<dbReference type="AlphaFoldDB" id="A0A9D9IT39"/>
<reference evidence="2" key="1">
    <citation type="submission" date="2020-10" db="EMBL/GenBank/DDBJ databases">
        <authorList>
            <person name="Gilroy R."/>
        </authorList>
    </citation>
    <scope>NUCLEOTIDE SEQUENCE</scope>
    <source>
        <strain evidence="2">2478</strain>
    </source>
</reference>
<sequence length="226" mass="24844">MKTSLIVMLLMFGTPAFVSLAAGRHDESREYDLKKYEISAGGALYPGQAAFGYDFATLFAGHSIPDIYMESSYRTQYFSCGSWNVAFTYNFTRLFALEVDVAYERGWEKVYSKADAVGYPDRGMEHDVLEMTGSRNYITPMAAFKIHWLNRKTVRMYSSFGTGVSICIGKEGDIGHPGLETLSLSVSPAFQLNPVGITVGRGIYGFAEAGIGNVFCGGRVGIGCRF</sequence>
<name>A0A9D9IT39_9BACT</name>
<comment type="caution">
    <text evidence="2">The sequence shown here is derived from an EMBL/GenBank/DDBJ whole genome shotgun (WGS) entry which is preliminary data.</text>
</comment>
<evidence type="ECO:0000256" key="1">
    <source>
        <dbReference type="SAM" id="SignalP"/>
    </source>
</evidence>
<evidence type="ECO:0000313" key="3">
    <source>
        <dbReference type="Proteomes" id="UP000823771"/>
    </source>
</evidence>
<reference evidence="2" key="2">
    <citation type="journal article" date="2021" name="PeerJ">
        <title>Extensive microbial diversity within the chicken gut microbiome revealed by metagenomics and culture.</title>
        <authorList>
            <person name="Gilroy R."/>
            <person name="Ravi A."/>
            <person name="Getino M."/>
            <person name="Pursley I."/>
            <person name="Horton D.L."/>
            <person name="Alikhan N.F."/>
            <person name="Baker D."/>
            <person name="Gharbi K."/>
            <person name="Hall N."/>
            <person name="Watson M."/>
            <person name="Adriaenssens E.M."/>
            <person name="Foster-Nyarko E."/>
            <person name="Jarju S."/>
            <person name="Secka A."/>
            <person name="Antonio M."/>
            <person name="Oren A."/>
            <person name="Chaudhuri R.R."/>
            <person name="La Ragione R."/>
            <person name="Hildebrand F."/>
            <person name="Pallen M.J."/>
        </authorList>
    </citation>
    <scope>NUCLEOTIDE SEQUENCE</scope>
    <source>
        <strain evidence="2">2478</strain>
    </source>
</reference>
<organism evidence="2 3">
    <name type="scientific">Candidatus Cryptobacteroides excrementipullorum</name>
    <dbReference type="NCBI Taxonomy" id="2840761"/>
    <lineage>
        <taxon>Bacteria</taxon>
        <taxon>Pseudomonadati</taxon>
        <taxon>Bacteroidota</taxon>
        <taxon>Bacteroidia</taxon>
        <taxon>Bacteroidales</taxon>
        <taxon>Candidatus Cryptobacteroides</taxon>
    </lineage>
</organism>
<dbReference type="EMBL" id="JADILZ010000027">
    <property type="protein sequence ID" value="MBO8477840.1"/>
    <property type="molecule type" value="Genomic_DNA"/>
</dbReference>
<feature type="signal peptide" evidence="1">
    <location>
        <begin position="1"/>
        <end position="21"/>
    </location>
</feature>
<dbReference type="Proteomes" id="UP000823771">
    <property type="component" value="Unassembled WGS sequence"/>
</dbReference>
<feature type="chain" id="PRO_5038692958" description="Outer membrane protein beta-barrel domain-containing protein" evidence="1">
    <location>
        <begin position="22"/>
        <end position="226"/>
    </location>
</feature>
<gene>
    <name evidence="2" type="ORF">IAB80_02960</name>
</gene>
<protein>
    <recommendedName>
        <fullName evidence="4">Outer membrane protein beta-barrel domain-containing protein</fullName>
    </recommendedName>
</protein>
<proteinExistence type="predicted"/>
<keyword evidence="1" id="KW-0732">Signal</keyword>
<evidence type="ECO:0000313" key="2">
    <source>
        <dbReference type="EMBL" id="MBO8477840.1"/>
    </source>
</evidence>